<keyword evidence="2" id="KW-1185">Reference proteome</keyword>
<feature type="non-terminal residue" evidence="1">
    <location>
        <position position="1"/>
    </location>
</feature>
<evidence type="ECO:0000313" key="2">
    <source>
        <dbReference type="Proteomes" id="UP000265520"/>
    </source>
</evidence>
<protein>
    <submittedName>
        <fullName evidence="1">Uncharacterized protein</fullName>
    </submittedName>
</protein>
<evidence type="ECO:0000313" key="1">
    <source>
        <dbReference type="EMBL" id="MCI63217.1"/>
    </source>
</evidence>
<dbReference type="EMBL" id="LXQA010633018">
    <property type="protein sequence ID" value="MCI63217.1"/>
    <property type="molecule type" value="Genomic_DNA"/>
</dbReference>
<name>A0A392TRX9_9FABA</name>
<dbReference type="AlphaFoldDB" id="A0A392TRX9"/>
<accession>A0A392TRX9</accession>
<sequence length="65" mass="7068">VLENLPENNSGYESFILLSNSHAAFSPAGPPHTTFTDVISLFLSFFTSRPSIIRGIVSTVRLSLT</sequence>
<organism evidence="1 2">
    <name type="scientific">Trifolium medium</name>
    <dbReference type="NCBI Taxonomy" id="97028"/>
    <lineage>
        <taxon>Eukaryota</taxon>
        <taxon>Viridiplantae</taxon>
        <taxon>Streptophyta</taxon>
        <taxon>Embryophyta</taxon>
        <taxon>Tracheophyta</taxon>
        <taxon>Spermatophyta</taxon>
        <taxon>Magnoliopsida</taxon>
        <taxon>eudicotyledons</taxon>
        <taxon>Gunneridae</taxon>
        <taxon>Pentapetalae</taxon>
        <taxon>rosids</taxon>
        <taxon>fabids</taxon>
        <taxon>Fabales</taxon>
        <taxon>Fabaceae</taxon>
        <taxon>Papilionoideae</taxon>
        <taxon>50 kb inversion clade</taxon>
        <taxon>NPAAA clade</taxon>
        <taxon>Hologalegina</taxon>
        <taxon>IRL clade</taxon>
        <taxon>Trifolieae</taxon>
        <taxon>Trifolium</taxon>
    </lineage>
</organism>
<proteinExistence type="predicted"/>
<reference evidence="1 2" key="1">
    <citation type="journal article" date="2018" name="Front. Plant Sci.">
        <title>Red Clover (Trifolium pratense) and Zigzag Clover (T. medium) - A Picture of Genomic Similarities and Differences.</title>
        <authorList>
            <person name="Dluhosova J."/>
            <person name="Istvanek J."/>
            <person name="Nedelnik J."/>
            <person name="Repkova J."/>
        </authorList>
    </citation>
    <scope>NUCLEOTIDE SEQUENCE [LARGE SCALE GENOMIC DNA]</scope>
    <source>
        <strain evidence="2">cv. 10/8</strain>
        <tissue evidence="1">Leaf</tissue>
    </source>
</reference>
<dbReference type="Proteomes" id="UP000265520">
    <property type="component" value="Unassembled WGS sequence"/>
</dbReference>
<comment type="caution">
    <text evidence="1">The sequence shown here is derived from an EMBL/GenBank/DDBJ whole genome shotgun (WGS) entry which is preliminary data.</text>
</comment>